<dbReference type="AlphaFoldDB" id="A0AA88SBR9"/>
<sequence length="73" mass="8442">MPDRTEGWMRIEGKGDEMNREKLHDGSRAVQLPSIWFSHRQQAAGSRDTVVMIYSRLLALTPQHTDLSELPRH</sequence>
<name>A0AA88SBR9_TACVA</name>
<evidence type="ECO:0000313" key="1">
    <source>
        <dbReference type="EMBL" id="KAK2832173.1"/>
    </source>
</evidence>
<dbReference type="Proteomes" id="UP001187315">
    <property type="component" value="Unassembled WGS sequence"/>
</dbReference>
<gene>
    <name evidence="1" type="ORF">Q7C36_015635</name>
</gene>
<reference evidence="1" key="1">
    <citation type="submission" date="2023-08" db="EMBL/GenBank/DDBJ databases">
        <title>Pelteobagrus vachellii genome.</title>
        <authorList>
            <person name="Liu H."/>
        </authorList>
    </citation>
    <scope>NUCLEOTIDE SEQUENCE</scope>
    <source>
        <strain evidence="1">PRFRI_2022a</strain>
        <tissue evidence="1">Muscle</tissue>
    </source>
</reference>
<comment type="caution">
    <text evidence="1">The sequence shown here is derived from an EMBL/GenBank/DDBJ whole genome shotgun (WGS) entry which is preliminary data.</text>
</comment>
<accession>A0AA88SBR9</accession>
<proteinExistence type="predicted"/>
<organism evidence="1 2">
    <name type="scientific">Tachysurus vachellii</name>
    <name type="common">Darkbarbel catfish</name>
    <name type="synonym">Pelteobagrus vachellii</name>
    <dbReference type="NCBI Taxonomy" id="175792"/>
    <lineage>
        <taxon>Eukaryota</taxon>
        <taxon>Metazoa</taxon>
        <taxon>Chordata</taxon>
        <taxon>Craniata</taxon>
        <taxon>Vertebrata</taxon>
        <taxon>Euteleostomi</taxon>
        <taxon>Actinopterygii</taxon>
        <taxon>Neopterygii</taxon>
        <taxon>Teleostei</taxon>
        <taxon>Ostariophysi</taxon>
        <taxon>Siluriformes</taxon>
        <taxon>Bagridae</taxon>
        <taxon>Tachysurus</taxon>
    </lineage>
</organism>
<evidence type="ECO:0000313" key="2">
    <source>
        <dbReference type="Proteomes" id="UP001187315"/>
    </source>
</evidence>
<keyword evidence="2" id="KW-1185">Reference proteome</keyword>
<protein>
    <submittedName>
        <fullName evidence="1">Uncharacterized protein</fullName>
    </submittedName>
</protein>
<dbReference type="EMBL" id="JAVHJS010000016">
    <property type="protein sequence ID" value="KAK2832173.1"/>
    <property type="molecule type" value="Genomic_DNA"/>
</dbReference>